<keyword evidence="5" id="KW-0593">Phospholipase A2 inhibitor</keyword>
<dbReference type="KEGG" id="hai:109372785"/>
<protein>
    <submittedName>
        <fullName evidence="5">Phospholipase A2 inhibitor and Ly6/PLAUR domain-containing protein</fullName>
    </submittedName>
</protein>
<name>A0A8B7Q019_HIPAR</name>
<evidence type="ECO:0000256" key="1">
    <source>
        <dbReference type="ARBA" id="ARBA00004613"/>
    </source>
</evidence>
<dbReference type="Proteomes" id="UP000694851">
    <property type="component" value="Unplaced"/>
</dbReference>
<reference evidence="5" key="1">
    <citation type="submission" date="2025-08" db="UniProtKB">
        <authorList>
            <consortium name="RefSeq"/>
        </authorList>
    </citation>
    <scope>IDENTIFICATION</scope>
    <source>
        <tissue evidence="5">Muscle</tissue>
    </source>
</reference>
<organism evidence="4 5">
    <name type="scientific">Hipposideros armiger</name>
    <name type="common">Great Himalayan leaf-nosed bat</name>
    <dbReference type="NCBI Taxonomy" id="186990"/>
    <lineage>
        <taxon>Eukaryota</taxon>
        <taxon>Metazoa</taxon>
        <taxon>Chordata</taxon>
        <taxon>Craniata</taxon>
        <taxon>Vertebrata</taxon>
        <taxon>Euteleostomi</taxon>
        <taxon>Mammalia</taxon>
        <taxon>Eutheria</taxon>
        <taxon>Laurasiatheria</taxon>
        <taxon>Chiroptera</taxon>
        <taxon>Yinpterochiroptera</taxon>
        <taxon>Rhinolophoidea</taxon>
        <taxon>Hipposideridae</taxon>
        <taxon>Hipposideros</taxon>
    </lineage>
</organism>
<feature type="signal peptide" evidence="3">
    <location>
        <begin position="1"/>
        <end position="20"/>
    </location>
</feature>
<dbReference type="GO" id="GO:0019834">
    <property type="term" value="F:phospholipase A2 inhibitor activity"/>
    <property type="evidence" value="ECO:0007669"/>
    <property type="project" value="UniProtKB-KW"/>
</dbReference>
<dbReference type="Gene3D" id="2.10.60.10">
    <property type="entry name" value="CD59"/>
    <property type="match status" value="1"/>
</dbReference>
<feature type="chain" id="PRO_5034509964" evidence="3">
    <location>
        <begin position="21"/>
        <end position="201"/>
    </location>
</feature>
<dbReference type="GeneID" id="109372785"/>
<dbReference type="OrthoDB" id="9798177at2759"/>
<evidence type="ECO:0000256" key="2">
    <source>
        <dbReference type="ARBA" id="ARBA00022525"/>
    </source>
</evidence>
<dbReference type="CDD" id="cd23572">
    <property type="entry name" value="TFP_LU_ECD_PINLYP_rpt2"/>
    <property type="match status" value="1"/>
</dbReference>
<accession>A0A8B7Q019</accession>
<dbReference type="SUPFAM" id="SSF57302">
    <property type="entry name" value="Snake toxin-like"/>
    <property type="match status" value="1"/>
</dbReference>
<evidence type="ECO:0000256" key="3">
    <source>
        <dbReference type="SAM" id="SignalP"/>
    </source>
</evidence>
<dbReference type="InterPro" id="IPR045860">
    <property type="entry name" value="Snake_toxin-like_sf"/>
</dbReference>
<keyword evidence="3" id="KW-0732">Signal</keyword>
<comment type="subcellular location">
    <subcellularLocation>
        <location evidence="1">Secreted</location>
    </subcellularLocation>
</comment>
<dbReference type="PANTHER" id="PTHR20914:SF9">
    <property type="entry name" value="COILED, ISOFORM A"/>
    <property type="match status" value="1"/>
</dbReference>
<dbReference type="PANTHER" id="PTHR20914">
    <property type="entry name" value="LY6/PLAUR DOMAIN-CONTAINING PROTEIN 8"/>
    <property type="match status" value="1"/>
</dbReference>
<proteinExistence type="predicted"/>
<dbReference type="InterPro" id="IPR050918">
    <property type="entry name" value="CNF-like_PLA2_Inhibitor"/>
</dbReference>
<dbReference type="GO" id="GO:0005576">
    <property type="term" value="C:extracellular region"/>
    <property type="evidence" value="ECO:0007669"/>
    <property type="project" value="UniProtKB-SubCell"/>
</dbReference>
<gene>
    <name evidence="5" type="primary">LOC109372785</name>
</gene>
<sequence>MLGLFPALALLGALATPAGTSRTCPDCSLLGNCTERTCPHAQDSCLFSQMQLENGTLIKNGSCVSPRECREGVYALTYGPHSSFWVTMACCDNCSQVTQPEAGPNGQPNGMKCHYCSGDKLAPCDSTRVMNCTGHQTVCVTLNGTWSGGSPQILKGCATPDFCKLQVNTTLGLETSGFHLMTGPECNYGPPTPQPEKRGAN</sequence>
<keyword evidence="2" id="KW-0964">Secreted</keyword>
<evidence type="ECO:0000313" key="5">
    <source>
        <dbReference type="RefSeq" id="XP_019481776.1"/>
    </source>
</evidence>
<evidence type="ECO:0000313" key="4">
    <source>
        <dbReference type="Proteomes" id="UP000694851"/>
    </source>
</evidence>
<dbReference type="RefSeq" id="XP_019481776.1">
    <property type="nucleotide sequence ID" value="XM_019626231.1"/>
</dbReference>
<dbReference type="AlphaFoldDB" id="A0A8B7Q019"/>
<keyword evidence="4" id="KW-1185">Reference proteome</keyword>